<name>A0A0F9AGB4_9ZZZZ</name>
<accession>A0A0F9AGB4</accession>
<comment type="caution">
    <text evidence="1">The sequence shown here is derived from an EMBL/GenBank/DDBJ whole genome shotgun (WGS) entry which is preliminary data.</text>
</comment>
<reference evidence="1" key="1">
    <citation type="journal article" date="2015" name="Nature">
        <title>Complex archaea that bridge the gap between prokaryotes and eukaryotes.</title>
        <authorList>
            <person name="Spang A."/>
            <person name="Saw J.H."/>
            <person name="Jorgensen S.L."/>
            <person name="Zaremba-Niedzwiedzka K."/>
            <person name="Martijn J."/>
            <person name="Lind A.E."/>
            <person name="van Eijk R."/>
            <person name="Schleper C."/>
            <person name="Guy L."/>
            <person name="Ettema T.J."/>
        </authorList>
    </citation>
    <scope>NUCLEOTIDE SEQUENCE</scope>
</reference>
<evidence type="ECO:0008006" key="2">
    <source>
        <dbReference type="Google" id="ProtNLM"/>
    </source>
</evidence>
<gene>
    <name evidence="1" type="ORF">LCGC14_2574410</name>
</gene>
<feature type="non-terminal residue" evidence="1">
    <location>
        <position position="1"/>
    </location>
</feature>
<organism evidence="1">
    <name type="scientific">marine sediment metagenome</name>
    <dbReference type="NCBI Taxonomy" id="412755"/>
    <lineage>
        <taxon>unclassified sequences</taxon>
        <taxon>metagenomes</taxon>
        <taxon>ecological metagenomes</taxon>
    </lineage>
</organism>
<sequence length="93" mass="10526">YHDAAEWPGLLPPGLDLRVAETRHETLGFDTLPQLLHHLRETGVTGNSRARWSRRALAEAERRWRHEFPGPNGGLGLSYVSVHVLARRGPERT</sequence>
<proteinExistence type="predicted"/>
<evidence type="ECO:0000313" key="1">
    <source>
        <dbReference type="EMBL" id="KKL08584.1"/>
    </source>
</evidence>
<dbReference type="EMBL" id="LAZR01042822">
    <property type="protein sequence ID" value="KKL08584.1"/>
    <property type="molecule type" value="Genomic_DNA"/>
</dbReference>
<dbReference type="AlphaFoldDB" id="A0A0F9AGB4"/>
<protein>
    <recommendedName>
        <fullName evidence="2">Methyltransferase type 11 domain-containing protein</fullName>
    </recommendedName>
</protein>